<evidence type="ECO:0000313" key="2">
    <source>
        <dbReference type="EMBL" id="GMQ31297.1"/>
    </source>
</evidence>
<keyword evidence="1" id="KW-0472">Membrane</keyword>
<sequence length="128" mass="14168">MPNRWGIPKEVEELVKARDLACVYCGVSFHDSDGSTRSKPSWEHIINDIRINGPENIALCCRSCNASKGAKELEVWLLSSFCQKKGISNSTLAPVVLDYLKGKLSLLSIAFLYALLFPGIKYCLTLST</sequence>
<proteinExistence type="predicted"/>
<reference evidence="2 3" key="1">
    <citation type="submission" date="2023-08" db="EMBL/GenBank/DDBJ databases">
        <title>Draft genome sequence of Algoriphagus confluentis.</title>
        <authorList>
            <person name="Takatani N."/>
            <person name="Hosokawa M."/>
            <person name="Sawabe T."/>
        </authorList>
    </citation>
    <scope>NUCLEOTIDE SEQUENCE [LARGE SCALE GENOMIC DNA]</scope>
    <source>
        <strain evidence="2 3">NBRC 111222</strain>
    </source>
</reference>
<accession>A0ABQ6PX35</accession>
<keyword evidence="3" id="KW-1185">Reference proteome</keyword>
<dbReference type="Proteomes" id="UP001338309">
    <property type="component" value="Unassembled WGS sequence"/>
</dbReference>
<dbReference type="CDD" id="cd00085">
    <property type="entry name" value="HNHc"/>
    <property type="match status" value="1"/>
</dbReference>
<dbReference type="InterPro" id="IPR003615">
    <property type="entry name" value="HNH_nuc"/>
</dbReference>
<feature type="transmembrane region" description="Helical" evidence="1">
    <location>
        <begin position="104"/>
        <end position="124"/>
    </location>
</feature>
<name>A0ABQ6PX35_9BACT</name>
<protein>
    <recommendedName>
        <fullName evidence="4">HNH endonuclease</fullName>
    </recommendedName>
</protein>
<dbReference type="EMBL" id="BTPD01000017">
    <property type="protein sequence ID" value="GMQ31297.1"/>
    <property type="molecule type" value="Genomic_DNA"/>
</dbReference>
<comment type="caution">
    <text evidence="2">The sequence shown here is derived from an EMBL/GenBank/DDBJ whole genome shotgun (WGS) entry which is preliminary data.</text>
</comment>
<gene>
    <name evidence="2" type="ORF">Aconfl_39410</name>
</gene>
<evidence type="ECO:0000256" key="1">
    <source>
        <dbReference type="SAM" id="Phobius"/>
    </source>
</evidence>
<dbReference type="Gene3D" id="1.10.30.50">
    <property type="match status" value="1"/>
</dbReference>
<evidence type="ECO:0008006" key="4">
    <source>
        <dbReference type="Google" id="ProtNLM"/>
    </source>
</evidence>
<keyword evidence="1" id="KW-0812">Transmembrane</keyword>
<keyword evidence="1" id="KW-1133">Transmembrane helix</keyword>
<organism evidence="2 3">
    <name type="scientific">Algoriphagus confluentis</name>
    <dbReference type="NCBI Taxonomy" id="1697556"/>
    <lineage>
        <taxon>Bacteria</taxon>
        <taxon>Pseudomonadati</taxon>
        <taxon>Bacteroidota</taxon>
        <taxon>Cytophagia</taxon>
        <taxon>Cytophagales</taxon>
        <taxon>Cyclobacteriaceae</taxon>
        <taxon>Algoriphagus</taxon>
    </lineage>
</organism>
<evidence type="ECO:0000313" key="3">
    <source>
        <dbReference type="Proteomes" id="UP001338309"/>
    </source>
</evidence>